<evidence type="ECO:0008006" key="8">
    <source>
        <dbReference type="Google" id="ProtNLM"/>
    </source>
</evidence>
<organism evidence="6 7">
    <name type="scientific">Macrosiphum euphorbiae</name>
    <name type="common">potato aphid</name>
    <dbReference type="NCBI Taxonomy" id="13131"/>
    <lineage>
        <taxon>Eukaryota</taxon>
        <taxon>Metazoa</taxon>
        <taxon>Ecdysozoa</taxon>
        <taxon>Arthropoda</taxon>
        <taxon>Hexapoda</taxon>
        <taxon>Insecta</taxon>
        <taxon>Pterygota</taxon>
        <taxon>Neoptera</taxon>
        <taxon>Paraneoptera</taxon>
        <taxon>Hemiptera</taxon>
        <taxon>Sternorrhyncha</taxon>
        <taxon>Aphidomorpha</taxon>
        <taxon>Aphidoidea</taxon>
        <taxon>Aphididae</taxon>
        <taxon>Macrosiphini</taxon>
        <taxon>Macrosiphum</taxon>
    </lineage>
</organism>
<dbReference type="Pfam" id="PF10551">
    <property type="entry name" value="MULE"/>
    <property type="match status" value="1"/>
</dbReference>
<comment type="caution">
    <text evidence="6">The sequence shown here is derived from an EMBL/GenBank/DDBJ whole genome shotgun (WGS) entry which is preliminary data.</text>
</comment>
<evidence type="ECO:0000256" key="2">
    <source>
        <dbReference type="ARBA" id="ARBA00022771"/>
    </source>
</evidence>
<keyword evidence="1" id="KW-0479">Metal-binding</keyword>
<protein>
    <recommendedName>
        <fullName evidence="8">MULE transposase domain-containing protein</fullName>
    </recommendedName>
</protein>
<dbReference type="PANTHER" id="PTHR47160">
    <property type="entry name" value="PUTATIVE-RELATED"/>
    <property type="match status" value="1"/>
</dbReference>
<keyword evidence="3" id="KW-0862">Zinc</keyword>
<evidence type="ECO:0000259" key="5">
    <source>
        <dbReference type="Pfam" id="PF10551"/>
    </source>
</evidence>
<evidence type="ECO:0000313" key="6">
    <source>
        <dbReference type="EMBL" id="CAI6372318.1"/>
    </source>
</evidence>
<feature type="domain" description="MULE transposase" evidence="5">
    <location>
        <begin position="189"/>
        <end position="283"/>
    </location>
</feature>
<dbReference type="Pfam" id="PF04500">
    <property type="entry name" value="FLYWCH"/>
    <property type="match status" value="1"/>
</dbReference>
<proteinExistence type="predicted"/>
<evidence type="ECO:0000259" key="4">
    <source>
        <dbReference type="Pfam" id="PF04500"/>
    </source>
</evidence>
<dbReference type="GO" id="GO:0008270">
    <property type="term" value="F:zinc ion binding"/>
    <property type="evidence" value="ECO:0007669"/>
    <property type="project" value="UniProtKB-KW"/>
</dbReference>
<dbReference type="Gene3D" id="2.20.25.240">
    <property type="match status" value="1"/>
</dbReference>
<dbReference type="AlphaFoldDB" id="A0AAV0XX67"/>
<evidence type="ECO:0000256" key="1">
    <source>
        <dbReference type="ARBA" id="ARBA00022723"/>
    </source>
</evidence>
<accession>A0AAV0XX67</accession>
<keyword evidence="7" id="KW-1185">Reference proteome</keyword>
<dbReference type="EMBL" id="CARXXK010001029">
    <property type="protein sequence ID" value="CAI6372318.1"/>
    <property type="molecule type" value="Genomic_DNA"/>
</dbReference>
<keyword evidence="2" id="KW-0863">Zinc-finger</keyword>
<dbReference type="InterPro" id="IPR007588">
    <property type="entry name" value="Znf_FLYWCH"/>
</dbReference>
<dbReference type="Proteomes" id="UP001160148">
    <property type="component" value="Unassembled WGS sequence"/>
</dbReference>
<feature type="domain" description="FLYWCH-type" evidence="4">
    <location>
        <begin position="7"/>
        <end position="65"/>
    </location>
</feature>
<name>A0AAV0XX67_9HEMI</name>
<evidence type="ECO:0000313" key="7">
    <source>
        <dbReference type="Proteomes" id="UP001160148"/>
    </source>
</evidence>
<sequence>MSNNLLSNRGREILPKDGFMYVFDKFNFNNTKRFWRCRNKDSCKCRIHTGINDYIIQKKINDHTHDSEAAKIEVEAAITKIKTRALQTMEPTSVVINECVGPLSEAAKATLPNNSSLKKTVRRKRQEIQMAPNNPADLTTLNIPPAYTMYSPSNGNEEIFLQCDSGPGPNRILIFARSKSLDILENSKIWYMDGTFKVAPTLFSQVYVILAEYLHGIVPMVYILLPDKQSVTYDHMFLMLKNLRPNLKPKSISCDFEQAAIKSIKKAFSDVKIYGCLFHLSKNFKKQVGVLNLTTRYNNDADFSISVKMIISLDFVRLEDLDFAVDLLAQHLDEELNDLLEWFEDNYIGRTNRNAKKCAFPSRNLESI</sequence>
<reference evidence="6 7" key="1">
    <citation type="submission" date="2023-01" db="EMBL/GenBank/DDBJ databases">
        <authorList>
            <person name="Whitehead M."/>
        </authorList>
    </citation>
    <scope>NUCLEOTIDE SEQUENCE [LARGE SCALE GENOMIC DNA]</scope>
</reference>
<dbReference type="PANTHER" id="PTHR47160:SF10">
    <property type="entry name" value="MULE TRANSPOSASE DOMAIN-CONTAINING PROTEIN"/>
    <property type="match status" value="1"/>
</dbReference>
<evidence type="ECO:0000256" key="3">
    <source>
        <dbReference type="ARBA" id="ARBA00022833"/>
    </source>
</evidence>
<gene>
    <name evidence="6" type="ORF">MEUPH1_LOCUS26208</name>
</gene>
<dbReference type="InterPro" id="IPR018289">
    <property type="entry name" value="MULE_transposase_dom"/>
</dbReference>